<dbReference type="InterPro" id="IPR036291">
    <property type="entry name" value="NAD(P)-bd_dom_sf"/>
</dbReference>
<feature type="domain" description="Gfo/Idh/MocA-like oxidoreductase N-terminal" evidence="2">
    <location>
        <begin position="6"/>
        <end position="136"/>
    </location>
</feature>
<dbReference type="Gene3D" id="3.40.50.720">
    <property type="entry name" value="NAD(P)-binding Rossmann-like Domain"/>
    <property type="match status" value="1"/>
</dbReference>
<dbReference type="Proteomes" id="UP001642406">
    <property type="component" value="Unassembled WGS sequence"/>
</dbReference>
<evidence type="ECO:0000256" key="1">
    <source>
        <dbReference type="SAM" id="MobiDB-lite"/>
    </source>
</evidence>
<protein>
    <recommendedName>
        <fullName evidence="6">Oxidoreductase</fullName>
    </recommendedName>
</protein>
<gene>
    <name evidence="4" type="ORF">SBRCBS47491_009277</name>
</gene>
<evidence type="ECO:0000259" key="3">
    <source>
        <dbReference type="Pfam" id="PF22685"/>
    </source>
</evidence>
<dbReference type="EMBL" id="CAWUHC010000141">
    <property type="protein sequence ID" value="CAK7235390.1"/>
    <property type="molecule type" value="Genomic_DNA"/>
</dbReference>
<sequence length="395" mass="42396">MSPPPVRVGIIGLSKAATTSWASEAHLPNFSTEAGRERFQIVALCNTSVAKAEAAIQAYNLDPATTKAYGNPSDLAEDPDVDLVLCSTRVDTHFAAVLPSLEAGKDVYIEWPIASNIQDTQRLLEAARKSGSGTIVGVQRRFAPAVLKVKELLDDGAIGRLLNVTVTAHAGFLSSGVFPPGLKYFTERSIGGNPITILVGHLMDAVESTVGAYIPGTVHAHTQLQSPGATIIDPATRDVIETVRSNVPDLITVHGFVKSARTNNEAATLSVHYQRGFQFPGTPALDWTLTGTTGKIRLTDPEGVSFYTDPGPNGLNIQLWKIGEEKATDVEWANSDLQLQVPPPARAMQTLLYAYADAKRGVGKDDARKNPDWPDLESGAARAAEVDEWLSSYKE</sequence>
<name>A0ABP0CTD6_9PEZI</name>
<accession>A0ABP0CTD6</accession>
<dbReference type="InterPro" id="IPR051317">
    <property type="entry name" value="Gfo/Idh/MocA_oxidoreduct"/>
</dbReference>
<dbReference type="Gene3D" id="3.30.360.10">
    <property type="entry name" value="Dihydrodipicolinate Reductase, domain 2"/>
    <property type="match status" value="1"/>
</dbReference>
<evidence type="ECO:0008006" key="6">
    <source>
        <dbReference type="Google" id="ProtNLM"/>
    </source>
</evidence>
<dbReference type="SUPFAM" id="SSF55347">
    <property type="entry name" value="Glyceraldehyde-3-phosphate dehydrogenase-like, C-terminal domain"/>
    <property type="match status" value="1"/>
</dbReference>
<organism evidence="4 5">
    <name type="scientific">Sporothrix bragantina</name>
    <dbReference type="NCBI Taxonomy" id="671064"/>
    <lineage>
        <taxon>Eukaryota</taxon>
        <taxon>Fungi</taxon>
        <taxon>Dikarya</taxon>
        <taxon>Ascomycota</taxon>
        <taxon>Pezizomycotina</taxon>
        <taxon>Sordariomycetes</taxon>
        <taxon>Sordariomycetidae</taxon>
        <taxon>Ophiostomatales</taxon>
        <taxon>Ophiostomataceae</taxon>
        <taxon>Sporothrix</taxon>
    </lineage>
</organism>
<dbReference type="PANTHER" id="PTHR43708">
    <property type="entry name" value="CONSERVED EXPRESSED OXIDOREDUCTASE (EUROFUNG)"/>
    <property type="match status" value="1"/>
</dbReference>
<evidence type="ECO:0000313" key="5">
    <source>
        <dbReference type="Proteomes" id="UP001642406"/>
    </source>
</evidence>
<feature type="region of interest" description="Disordered" evidence="1">
    <location>
        <begin position="361"/>
        <end position="381"/>
    </location>
</feature>
<dbReference type="InterPro" id="IPR055080">
    <property type="entry name" value="Gal80p-like_C"/>
</dbReference>
<evidence type="ECO:0000259" key="2">
    <source>
        <dbReference type="Pfam" id="PF01408"/>
    </source>
</evidence>
<dbReference type="PANTHER" id="PTHR43708:SF1">
    <property type="entry name" value="GALACTOSE_LACTOSE METABOLISM REGULATORY PROTEIN GAL80"/>
    <property type="match status" value="1"/>
</dbReference>
<keyword evidence="5" id="KW-1185">Reference proteome</keyword>
<comment type="caution">
    <text evidence="4">The sequence shown here is derived from an EMBL/GenBank/DDBJ whole genome shotgun (WGS) entry which is preliminary data.</text>
</comment>
<feature type="compositionally biased region" description="Basic and acidic residues" evidence="1">
    <location>
        <begin position="361"/>
        <end position="372"/>
    </location>
</feature>
<dbReference type="SUPFAM" id="SSF51735">
    <property type="entry name" value="NAD(P)-binding Rossmann-fold domains"/>
    <property type="match status" value="1"/>
</dbReference>
<proteinExistence type="predicted"/>
<reference evidence="4 5" key="1">
    <citation type="submission" date="2024-01" db="EMBL/GenBank/DDBJ databases">
        <authorList>
            <person name="Allen C."/>
            <person name="Tagirdzhanova G."/>
        </authorList>
    </citation>
    <scope>NUCLEOTIDE SEQUENCE [LARGE SCALE GENOMIC DNA]</scope>
</reference>
<dbReference type="Pfam" id="PF22685">
    <property type="entry name" value="Gal80p_C-like"/>
    <property type="match status" value="1"/>
</dbReference>
<dbReference type="InterPro" id="IPR000683">
    <property type="entry name" value="Gfo/Idh/MocA-like_OxRdtase_N"/>
</dbReference>
<dbReference type="Pfam" id="PF01408">
    <property type="entry name" value="GFO_IDH_MocA"/>
    <property type="match status" value="1"/>
</dbReference>
<feature type="domain" description="Gal80p-like C-terminal" evidence="3">
    <location>
        <begin position="144"/>
        <end position="299"/>
    </location>
</feature>
<evidence type="ECO:0000313" key="4">
    <source>
        <dbReference type="EMBL" id="CAK7235390.1"/>
    </source>
</evidence>